<protein>
    <submittedName>
        <fullName evidence="7">Sigma-70 family RNA polymerase sigma factor</fullName>
    </submittedName>
</protein>
<dbReference type="InterPro" id="IPR013324">
    <property type="entry name" value="RNA_pol_sigma_r3/r4-like"/>
</dbReference>
<keyword evidence="4" id="KW-0238">DNA-binding</keyword>
<keyword evidence="3" id="KW-0731">Sigma factor</keyword>
<dbReference type="Proteomes" id="UP000474042">
    <property type="component" value="Unassembled WGS sequence"/>
</dbReference>
<dbReference type="InterPro" id="IPR036388">
    <property type="entry name" value="WH-like_DNA-bd_sf"/>
</dbReference>
<feature type="domain" description="RNA polymerase sigma factor 70 region 4 type 2" evidence="6">
    <location>
        <begin position="127"/>
        <end position="178"/>
    </location>
</feature>
<dbReference type="Gene3D" id="1.10.1740.10">
    <property type="match status" value="1"/>
</dbReference>
<dbReference type="GO" id="GO:0006352">
    <property type="term" value="P:DNA-templated transcription initiation"/>
    <property type="evidence" value="ECO:0007669"/>
    <property type="project" value="InterPro"/>
</dbReference>
<dbReference type="CDD" id="cd06171">
    <property type="entry name" value="Sigma70_r4"/>
    <property type="match status" value="1"/>
</dbReference>
<dbReference type="InterPro" id="IPR013325">
    <property type="entry name" value="RNA_pol_sigma_r2"/>
</dbReference>
<dbReference type="GO" id="GO:0003677">
    <property type="term" value="F:DNA binding"/>
    <property type="evidence" value="ECO:0007669"/>
    <property type="project" value="UniProtKB-KW"/>
</dbReference>
<dbReference type="AlphaFoldDB" id="A0A6L9EQW1"/>
<evidence type="ECO:0000259" key="6">
    <source>
        <dbReference type="Pfam" id="PF08281"/>
    </source>
</evidence>
<dbReference type="InterPro" id="IPR013249">
    <property type="entry name" value="RNA_pol_sigma70_r4_t2"/>
</dbReference>
<keyword evidence="2" id="KW-0805">Transcription regulation</keyword>
<dbReference type="GO" id="GO:0016987">
    <property type="term" value="F:sigma factor activity"/>
    <property type="evidence" value="ECO:0007669"/>
    <property type="project" value="UniProtKB-KW"/>
</dbReference>
<evidence type="ECO:0000256" key="4">
    <source>
        <dbReference type="ARBA" id="ARBA00023125"/>
    </source>
</evidence>
<dbReference type="SUPFAM" id="SSF88659">
    <property type="entry name" value="Sigma3 and sigma4 domains of RNA polymerase sigma factors"/>
    <property type="match status" value="1"/>
</dbReference>
<evidence type="ECO:0000313" key="8">
    <source>
        <dbReference type="Proteomes" id="UP000474042"/>
    </source>
</evidence>
<organism evidence="7 8">
    <name type="scientific">Clostridium butyricum</name>
    <dbReference type="NCBI Taxonomy" id="1492"/>
    <lineage>
        <taxon>Bacteria</taxon>
        <taxon>Bacillati</taxon>
        <taxon>Bacillota</taxon>
        <taxon>Clostridia</taxon>
        <taxon>Eubacteriales</taxon>
        <taxon>Clostridiaceae</taxon>
        <taxon>Clostridium</taxon>
    </lineage>
</organism>
<dbReference type="NCBIfam" id="TIGR02937">
    <property type="entry name" value="sigma70-ECF"/>
    <property type="match status" value="1"/>
</dbReference>
<dbReference type="InterPro" id="IPR014284">
    <property type="entry name" value="RNA_pol_sigma-70_dom"/>
</dbReference>
<keyword evidence="5" id="KW-0804">Transcription</keyword>
<name>A0A6L9EQW1_CLOBU</name>
<comment type="similarity">
    <text evidence="1">Belongs to the sigma-70 factor family. ECF subfamily.</text>
</comment>
<proteinExistence type="inferred from homology"/>
<evidence type="ECO:0000256" key="2">
    <source>
        <dbReference type="ARBA" id="ARBA00023015"/>
    </source>
</evidence>
<sequence length="479" mass="54322">MISSELSDYVNEFQNGNKKVFEQIYNSTNNQLFNVLYSFVKDEELSYDLMQDTYITFCTKADTIKMPEYTQKWLNIVAINKAKRYLQTKKKDILVSEENEYIFENQEELDQEFLPEEILDNKEKQKIIKDIIDNLSLEQKTAVYLYYFNEMSLSEVAEEMQCSEGTIKSRLNYARKKIKLEVDSWEKKGTKLYGTGIPVLVLLLKSQIQEANAMSLDRAKDILNNINSSNIGTSSIFNMKNINKGLSSKIITSCVAGGITVSIMAGYFIYNHKQDNLADTNNQEITTIAEKTKEKSTSTPIADSEVSDIDVDEEEQDCSVYWTYAELGIDKVTSLTVSDANVIQAFDFKNDRCIGADINSDIDSDSAYITVNGKQINLFFDNDIWNEEARDDNGKRCLYISFRELGQGNIEALSVSDSSVVDATINKEEKYVLIQHKGIEGSATITTTNDKGENATIEVKCNQDSDGKIYFSKEFITCA</sequence>
<dbReference type="PANTHER" id="PTHR43133">
    <property type="entry name" value="RNA POLYMERASE ECF-TYPE SIGMA FACTO"/>
    <property type="match status" value="1"/>
</dbReference>
<dbReference type="Pfam" id="PF08281">
    <property type="entry name" value="Sigma70_r4_2"/>
    <property type="match status" value="1"/>
</dbReference>
<accession>A0A6L9EQW1</accession>
<dbReference type="Gene3D" id="1.10.10.10">
    <property type="entry name" value="Winged helix-like DNA-binding domain superfamily/Winged helix DNA-binding domain"/>
    <property type="match status" value="1"/>
</dbReference>
<dbReference type="PANTHER" id="PTHR43133:SF8">
    <property type="entry name" value="RNA POLYMERASE SIGMA FACTOR HI_1459-RELATED"/>
    <property type="match status" value="1"/>
</dbReference>
<evidence type="ECO:0000256" key="3">
    <source>
        <dbReference type="ARBA" id="ARBA00023082"/>
    </source>
</evidence>
<reference evidence="7 8" key="1">
    <citation type="submission" date="2020-01" db="EMBL/GenBank/DDBJ databases">
        <title>Genome sequence of a 1,3-propanediol producer, Clostridium butyricum S3.</title>
        <authorList>
            <person name="Zhou J."/>
        </authorList>
    </citation>
    <scope>NUCLEOTIDE SEQUENCE [LARGE SCALE GENOMIC DNA]</scope>
    <source>
        <strain evidence="7 8">S3</strain>
    </source>
</reference>
<evidence type="ECO:0000256" key="1">
    <source>
        <dbReference type="ARBA" id="ARBA00010641"/>
    </source>
</evidence>
<evidence type="ECO:0000313" key="7">
    <source>
        <dbReference type="EMBL" id="NAS19003.1"/>
    </source>
</evidence>
<gene>
    <name evidence="7" type="ORF">GND98_014270</name>
</gene>
<comment type="caution">
    <text evidence="7">The sequence shown here is derived from an EMBL/GenBank/DDBJ whole genome shotgun (WGS) entry which is preliminary data.</text>
</comment>
<dbReference type="SUPFAM" id="SSF88946">
    <property type="entry name" value="Sigma2 domain of RNA polymerase sigma factors"/>
    <property type="match status" value="1"/>
</dbReference>
<dbReference type="InterPro" id="IPR039425">
    <property type="entry name" value="RNA_pol_sigma-70-like"/>
</dbReference>
<evidence type="ECO:0000256" key="5">
    <source>
        <dbReference type="ARBA" id="ARBA00023163"/>
    </source>
</evidence>
<dbReference type="EMBL" id="WOFV02000052">
    <property type="protein sequence ID" value="NAS19003.1"/>
    <property type="molecule type" value="Genomic_DNA"/>
</dbReference>